<feature type="compositionally biased region" description="Basic and acidic residues" evidence="1">
    <location>
        <begin position="416"/>
        <end position="432"/>
    </location>
</feature>
<organism evidence="2 3">
    <name type="scientific">Actinomadura sediminis</name>
    <dbReference type="NCBI Taxonomy" id="1038904"/>
    <lineage>
        <taxon>Bacteria</taxon>
        <taxon>Bacillati</taxon>
        <taxon>Actinomycetota</taxon>
        <taxon>Actinomycetes</taxon>
        <taxon>Streptosporangiales</taxon>
        <taxon>Thermomonosporaceae</taxon>
        <taxon>Actinomadura</taxon>
    </lineage>
</organism>
<evidence type="ECO:0000256" key="1">
    <source>
        <dbReference type="SAM" id="MobiDB-lite"/>
    </source>
</evidence>
<proteinExistence type="predicted"/>
<evidence type="ECO:0000313" key="2">
    <source>
        <dbReference type="EMBL" id="MFD0903304.1"/>
    </source>
</evidence>
<accession>A0ABW3ESB6</accession>
<dbReference type="Proteomes" id="UP001596972">
    <property type="component" value="Unassembled WGS sequence"/>
</dbReference>
<feature type="region of interest" description="Disordered" evidence="1">
    <location>
        <begin position="1"/>
        <end position="22"/>
    </location>
</feature>
<evidence type="ECO:0000313" key="3">
    <source>
        <dbReference type="Proteomes" id="UP001596972"/>
    </source>
</evidence>
<comment type="caution">
    <text evidence="2">The sequence shown here is derived from an EMBL/GenBank/DDBJ whole genome shotgun (WGS) entry which is preliminary data.</text>
</comment>
<reference evidence="3" key="1">
    <citation type="journal article" date="2019" name="Int. J. Syst. Evol. Microbiol.">
        <title>The Global Catalogue of Microorganisms (GCM) 10K type strain sequencing project: providing services to taxonomists for standard genome sequencing and annotation.</title>
        <authorList>
            <consortium name="The Broad Institute Genomics Platform"/>
            <consortium name="The Broad Institute Genome Sequencing Center for Infectious Disease"/>
            <person name="Wu L."/>
            <person name="Ma J."/>
        </authorList>
    </citation>
    <scope>NUCLEOTIDE SEQUENCE [LARGE SCALE GENOMIC DNA]</scope>
    <source>
        <strain evidence="3">JCM 31202</strain>
    </source>
</reference>
<name>A0ABW3ESB6_9ACTN</name>
<feature type="region of interest" description="Disordered" evidence="1">
    <location>
        <begin position="406"/>
        <end position="436"/>
    </location>
</feature>
<dbReference type="RefSeq" id="WP_378301983.1">
    <property type="nucleotide sequence ID" value="NZ_JBHTJA010000052.1"/>
</dbReference>
<sequence>MSGDGKGRPVRRPRVIERPVPPPGPLRDLKSLVYELYVAAGAPTLDEIAAWVAADDELAGAPERDTIRRIIRDVAVPAQQADVVAVVTVLARAARWDPGDAAARSRDLWIAARLDTAPGVPLDQVTDPFALEVHRPITVDPDDASGELPLYVRRAHDERLDAVVRRAAGGASAMAVLVAGSSTGKTRACWEALAPLREAGGWRLWHPYDPTRPNAALDGLDRVGPRTVVWLNETQEYLGGEQVAAKLRSLLADSARAPVLVLGTLWPEHHTVLTRTPGSQARQVLEGTTIEVPEYFTGDDLAALAEHAGADPRLAQAAESAADGQITQYLAGGPALLERFRTAPPAAKALIRAAMDARRMGHRDALPQPLLAEAALAYLTDAQCDGLERDWLGRALAYASDTEPCKGARAPLTPVRPDRPRPRPRSGRREGAAAEPGGPVIRLADYLDQHGRADRAGQIPPIGLWTAAAVHAHTADMWSLGNAARDRGLLRDAAQLFKNAADHGHTYAAYFLVDLLHTLHPEDLRPADWAVERVVLDDASGIAALLQLLRKTGAMEQVSALLDRDPAAHVRVDPLHSVSLLSRELLEAGAREQLAVLAARAAAHGPTDEPASVAGLLKDLGRADADEHAVALADRAASGSPTDAPFAVAALLAAMHEAGASAQTVALAVRAAAHTPTEFPYAVGHLVTRLRAVGAHEQADALAARAAAHVPADDPLDRAARADLDDTYGTASLLGGLARLGAREPAMTLASRAAAQTPLRDPLGVGYLLELMRTLGATEHVTTLLSRDPAARVRLTNSYGTRLLFDELREAGAHDQIDALAARSAAECELDEAGYVAHILRFLAARGPHDLVAAVLDREPAAHVSLDDLDGVIELVDALRELDAHDQVDALTARVAAGYDLTSPANVARLLTFLSRLGKNAEIAALLDRRPAAHVRIDEEPGPDADLLDDPPITGLLAALRKLGAPAHVAELTARLPAAGMFDLFAANAEHGERYRFGREPDGSPAPPWSWDDLG</sequence>
<dbReference type="EMBL" id="JBHTJA010000052">
    <property type="protein sequence ID" value="MFD0903304.1"/>
    <property type="molecule type" value="Genomic_DNA"/>
</dbReference>
<keyword evidence="3" id="KW-1185">Reference proteome</keyword>
<protein>
    <submittedName>
        <fullName evidence="2">Uncharacterized protein</fullName>
    </submittedName>
</protein>
<gene>
    <name evidence="2" type="ORF">ACFQ11_23130</name>
</gene>
<feature type="region of interest" description="Disordered" evidence="1">
    <location>
        <begin position="995"/>
        <end position="1015"/>
    </location>
</feature>